<reference evidence="1" key="1">
    <citation type="submission" date="2020-09" db="EMBL/GenBank/DDBJ databases">
        <title>Genome-Enabled Discovery of Anthraquinone Biosynthesis in Senna tora.</title>
        <authorList>
            <person name="Kang S.-H."/>
            <person name="Pandey R.P."/>
            <person name="Lee C.-M."/>
            <person name="Sim J.-S."/>
            <person name="Jeong J.-T."/>
            <person name="Choi B.-S."/>
            <person name="Jung M."/>
            <person name="Ginzburg D."/>
            <person name="Zhao K."/>
            <person name="Won S.Y."/>
            <person name="Oh T.-J."/>
            <person name="Yu Y."/>
            <person name="Kim N.-H."/>
            <person name="Lee O.R."/>
            <person name="Lee T.-H."/>
            <person name="Bashyal P."/>
            <person name="Kim T.-S."/>
            <person name="Lee W.-H."/>
            <person name="Kawkins C."/>
            <person name="Kim C.-K."/>
            <person name="Kim J.S."/>
            <person name="Ahn B.O."/>
            <person name="Rhee S.Y."/>
            <person name="Sohng J.K."/>
        </authorList>
    </citation>
    <scope>NUCLEOTIDE SEQUENCE</scope>
    <source>
        <tissue evidence="1">Leaf</tissue>
    </source>
</reference>
<name>A0A834X7N6_9FABA</name>
<proteinExistence type="predicted"/>
<accession>A0A834X7N6</accession>
<evidence type="ECO:0000313" key="2">
    <source>
        <dbReference type="Proteomes" id="UP000634136"/>
    </source>
</evidence>
<protein>
    <submittedName>
        <fullName evidence="1">Uncharacterized protein</fullName>
    </submittedName>
</protein>
<dbReference type="AlphaFoldDB" id="A0A834X7N6"/>
<comment type="caution">
    <text evidence="1">The sequence shown here is derived from an EMBL/GenBank/DDBJ whole genome shotgun (WGS) entry which is preliminary data.</text>
</comment>
<sequence length="27" mass="3121">MDPYVATPLQEGSRPIPTLDPFSFFFF</sequence>
<dbReference type="Proteomes" id="UP000634136">
    <property type="component" value="Unassembled WGS sequence"/>
</dbReference>
<gene>
    <name evidence="1" type="ORF">G2W53_007997</name>
</gene>
<evidence type="ECO:0000313" key="1">
    <source>
        <dbReference type="EMBL" id="KAF7839515.1"/>
    </source>
</evidence>
<organism evidence="1 2">
    <name type="scientific">Senna tora</name>
    <dbReference type="NCBI Taxonomy" id="362788"/>
    <lineage>
        <taxon>Eukaryota</taxon>
        <taxon>Viridiplantae</taxon>
        <taxon>Streptophyta</taxon>
        <taxon>Embryophyta</taxon>
        <taxon>Tracheophyta</taxon>
        <taxon>Spermatophyta</taxon>
        <taxon>Magnoliopsida</taxon>
        <taxon>eudicotyledons</taxon>
        <taxon>Gunneridae</taxon>
        <taxon>Pentapetalae</taxon>
        <taxon>rosids</taxon>
        <taxon>fabids</taxon>
        <taxon>Fabales</taxon>
        <taxon>Fabaceae</taxon>
        <taxon>Caesalpinioideae</taxon>
        <taxon>Cassia clade</taxon>
        <taxon>Senna</taxon>
    </lineage>
</organism>
<keyword evidence="2" id="KW-1185">Reference proteome</keyword>
<dbReference type="EMBL" id="JAAIUW010000003">
    <property type="protein sequence ID" value="KAF7839515.1"/>
    <property type="molecule type" value="Genomic_DNA"/>
</dbReference>